<keyword evidence="2" id="KW-0472">Membrane</keyword>
<dbReference type="EMBL" id="CACSLK010035018">
    <property type="protein sequence ID" value="CAA0843406.1"/>
    <property type="molecule type" value="Genomic_DNA"/>
</dbReference>
<accession>A0A9N7P361</accession>
<dbReference type="OrthoDB" id="1082160at2759"/>
<proteinExistence type="predicted"/>
<feature type="transmembrane region" description="Helical" evidence="2">
    <location>
        <begin position="33"/>
        <end position="52"/>
    </location>
</feature>
<dbReference type="PANTHER" id="PTHR33640:SF30">
    <property type="entry name" value="DUF4408 DOMAIN-CONTAINING PROTEIN"/>
    <property type="match status" value="1"/>
</dbReference>
<name>A0A9N7P361_STRHE</name>
<comment type="caution">
    <text evidence="3">The sequence shown here is derived from an EMBL/GenBank/DDBJ whole genome shotgun (WGS) entry which is preliminary data.</text>
</comment>
<evidence type="ECO:0000256" key="1">
    <source>
        <dbReference type="SAM" id="MobiDB-lite"/>
    </source>
</evidence>
<protein>
    <recommendedName>
        <fullName evidence="5">DUF4408 domain-containing protein</fullName>
    </recommendedName>
</protein>
<evidence type="ECO:0000256" key="2">
    <source>
        <dbReference type="SAM" id="Phobius"/>
    </source>
</evidence>
<dbReference type="AlphaFoldDB" id="A0A9N7P361"/>
<evidence type="ECO:0000313" key="3">
    <source>
        <dbReference type="EMBL" id="CAA0843406.1"/>
    </source>
</evidence>
<keyword evidence="4" id="KW-1185">Reference proteome</keyword>
<reference evidence="3" key="1">
    <citation type="submission" date="2019-12" db="EMBL/GenBank/DDBJ databases">
        <authorList>
            <person name="Scholes J."/>
        </authorList>
    </citation>
    <scope>NUCLEOTIDE SEQUENCE</scope>
</reference>
<evidence type="ECO:0008006" key="5">
    <source>
        <dbReference type="Google" id="ProtNLM"/>
    </source>
</evidence>
<feature type="region of interest" description="Disordered" evidence="1">
    <location>
        <begin position="110"/>
        <end position="143"/>
    </location>
</feature>
<organism evidence="3 4">
    <name type="scientific">Striga hermonthica</name>
    <name type="common">Purple witchweed</name>
    <name type="synonym">Buchnera hermonthica</name>
    <dbReference type="NCBI Taxonomy" id="68872"/>
    <lineage>
        <taxon>Eukaryota</taxon>
        <taxon>Viridiplantae</taxon>
        <taxon>Streptophyta</taxon>
        <taxon>Embryophyta</taxon>
        <taxon>Tracheophyta</taxon>
        <taxon>Spermatophyta</taxon>
        <taxon>Magnoliopsida</taxon>
        <taxon>eudicotyledons</taxon>
        <taxon>Gunneridae</taxon>
        <taxon>Pentapetalae</taxon>
        <taxon>asterids</taxon>
        <taxon>lamiids</taxon>
        <taxon>Lamiales</taxon>
        <taxon>Orobanchaceae</taxon>
        <taxon>Buchnereae</taxon>
        <taxon>Striga</taxon>
    </lineage>
</organism>
<sequence>MVYPQTFDIVNLEKDRAAAAYNLLRKIAGARQILELVALLGLISWSTARVPAAATKAAAHAAWVSAHLFNHRVAFLIGNFIVVLLFLHFRRSDAADAGIYDEYIRHSEAAEHVGENPPPPAREEAGGGAPPSPSDDVAVGMPPSDDVAEVIERAVKQIKRFERTQSEKLRREIRVRPQAVLRRSESENRRTAGDMERLSNEEFRQTVDDFIDKHWSKKTTMLEKYQLAAIYNGVN</sequence>
<evidence type="ECO:0000313" key="4">
    <source>
        <dbReference type="Proteomes" id="UP001153555"/>
    </source>
</evidence>
<dbReference type="PANTHER" id="PTHR33640">
    <property type="entry name" value="TRANSMEMBRANE PROTEIN"/>
    <property type="match status" value="1"/>
</dbReference>
<dbReference type="Proteomes" id="UP001153555">
    <property type="component" value="Unassembled WGS sequence"/>
</dbReference>
<feature type="transmembrane region" description="Helical" evidence="2">
    <location>
        <begin position="72"/>
        <end position="89"/>
    </location>
</feature>
<gene>
    <name evidence="3" type="ORF">SHERM_09180</name>
</gene>
<keyword evidence="2" id="KW-0812">Transmembrane</keyword>
<keyword evidence="2" id="KW-1133">Transmembrane helix</keyword>